<dbReference type="InterPro" id="IPR011009">
    <property type="entry name" value="Kinase-like_dom_sf"/>
</dbReference>
<evidence type="ECO:0000259" key="2">
    <source>
        <dbReference type="Pfam" id="PF01636"/>
    </source>
</evidence>
<dbReference type="Gene3D" id="3.30.200.20">
    <property type="entry name" value="Phosphorylase Kinase, domain 1"/>
    <property type="match status" value="1"/>
</dbReference>
<dbReference type="EMBL" id="JAUEMJ010000002">
    <property type="protein sequence ID" value="MDN3239739.1"/>
    <property type="molecule type" value="Genomic_DNA"/>
</dbReference>
<dbReference type="RefSeq" id="WP_289956731.1">
    <property type="nucleotide sequence ID" value="NZ_JAUEMJ010000002.1"/>
</dbReference>
<reference evidence="3" key="1">
    <citation type="submission" date="2023-06" db="EMBL/GenBank/DDBJ databases">
        <title>Gycomyces niveus sp.nov., a novel actinomycete isolated from soil in Shouguang.</title>
        <authorList>
            <person name="Yang X."/>
            <person name="Zhao J."/>
        </authorList>
    </citation>
    <scope>NUCLEOTIDE SEQUENCE</scope>
    <source>
        <strain evidence="3">NEAU C2</strain>
    </source>
</reference>
<comment type="similarity">
    <text evidence="1">Belongs to the pseudomonas-type ThrB family.</text>
</comment>
<evidence type="ECO:0000313" key="3">
    <source>
        <dbReference type="EMBL" id="MDN3239739.1"/>
    </source>
</evidence>
<comment type="caution">
    <text evidence="3">The sequence shown here is derived from an EMBL/GenBank/DDBJ whole genome shotgun (WGS) entry which is preliminary data.</text>
</comment>
<keyword evidence="4" id="KW-1185">Reference proteome</keyword>
<dbReference type="PANTHER" id="PTHR21064:SF6">
    <property type="entry name" value="AMINOGLYCOSIDE PHOSPHOTRANSFERASE DOMAIN-CONTAINING PROTEIN"/>
    <property type="match status" value="1"/>
</dbReference>
<feature type="domain" description="Aminoglycoside phosphotransferase" evidence="2">
    <location>
        <begin position="30"/>
        <end position="280"/>
    </location>
</feature>
<dbReference type="Pfam" id="PF01636">
    <property type="entry name" value="APH"/>
    <property type="match status" value="1"/>
</dbReference>
<protein>
    <submittedName>
        <fullName evidence="3">Phosphotransferase</fullName>
    </submittedName>
</protein>
<dbReference type="PANTHER" id="PTHR21064">
    <property type="entry name" value="AMINOGLYCOSIDE PHOSPHOTRANSFERASE DOMAIN-CONTAINING PROTEIN-RELATED"/>
    <property type="match status" value="1"/>
</dbReference>
<evidence type="ECO:0000256" key="1">
    <source>
        <dbReference type="ARBA" id="ARBA00038240"/>
    </source>
</evidence>
<dbReference type="SUPFAM" id="SSF56112">
    <property type="entry name" value="Protein kinase-like (PK-like)"/>
    <property type="match status" value="1"/>
</dbReference>
<dbReference type="InterPro" id="IPR050249">
    <property type="entry name" value="Pseudomonas-type_ThrB"/>
</dbReference>
<dbReference type="Proteomes" id="UP001171902">
    <property type="component" value="Unassembled WGS sequence"/>
</dbReference>
<organism evidence="3 4">
    <name type="scientific">Glycomyces tritici</name>
    <dbReference type="NCBI Taxonomy" id="2665176"/>
    <lineage>
        <taxon>Bacteria</taxon>
        <taxon>Bacillati</taxon>
        <taxon>Actinomycetota</taxon>
        <taxon>Actinomycetes</taxon>
        <taxon>Glycomycetales</taxon>
        <taxon>Glycomycetaceae</taxon>
        <taxon>Glycomyces</taxon>
    </lineage>
</organism>
<name>A0ABT7YM71_9ACTN</name>
<sequence>MTLDRQPPSDAPPADLEALAAAYRLGGLSEVRPLPDGRMNRNWFLDAERGRFALKHLTDRDPAAVRRNLGLLDRVAAAGVPIARPLATDAGDLVHETGGNAYYLCAWVDGTHPGAEMSLAQAEHMGAVIARIHEVLAEPALGLPAPQPLPVNVPDPESALAETERFLKLANENAAPDPFDRAAAAVLRDRLELIAAHARRRPAAGSTTGPSGWTHGDCQNFNLIWSGERIRAVIDWDRVRVGSYAEELARAAAYQFCTADARIDLPKIAAFLTGYRSVRPIDPDDLAAAARLRWWKILAHCWQLDFHYGRDDPGCDDLFFRDHRLIAWWTANLEAVEAAFRV</sequence>
<dbReference type="Gene3D" id="3.90.1200.10">
    <property type="match status" value="1"/>
</dbReference>
<proteinExistence type="inferred from homology"/>
<evidence type="ECO:0000313" key="4">
    <source>
        <dbReference type="Proteomes" id="UP001171902"/>
    </source>
</evidence>
<dbReference type="InterPro" id="IPR002575">
    <property type="entry name" value="Aminoglycoside_PTrfase"/>
</dbReference>
<accession>A0ABT7YM71</accession>
<gene>
    <name evidence="3" type="ORF">QWI33_08390</name>
</gene>